<reference evidence="1 2" key="1">
    <citation type="submission" date="2024-04" db="EMBL/GenBank/DDBJ databases">
        <title>Complete genome sequence of Fusarium acuminatum.</title>
        <authorList>
            <person name="Lan B."/>
        </authorList>
    </citation>
    <scope>NUCLEOTIDE SEQUENCE [LARGE SCALE GENOMIC DNA]</scope>
    <source>
        <strain evidence="1">1A</strain>
    </source>
</reference>
<protein>
    <submittedName>
        <fullName evidence="1">Uncharacterized protein</fullName>
    </submittedName>
</protein>
<gene>
    <name evidence="1" type="ORF">QYS62_008786</name>
</gene>
<dbReference type="EMBL" id="CP151264">
    <property type="protein sequence ID" value="WZH47630.1"/>
    <property type="molecule type" value="Genomic_DNA"/>
</dbReference>
<accession>A0ABZ2X4H9</accession>
<sequence>MGDGVFGGDAQLGSSFQLRRSAHDRHPLPSALNSHFEVNKLTFTRTSPRLHQLRTTHLTKSNMLFQNILFAATISLAAAAQSNGQSCGRKLAPCPTDSKCKPVLANCKNLNKCDGLCYFKNEYPSCGGFRAKPAPPCKKNTHCVDDPRTPEDCGMACDKPGICAPKKPSRCGGFEGKRCPKGLFCYDDPSDDCDPKNHGFDCSGICL</sequence>
<name>A0ABZ2X4H9_9HYPO</name>
<evidence type="ECO:0000313" key="2">
    <source>
        <dbReference type="Proteomes" id="UP001489902"/>
    </source>
</evidence>
<evidence type="ECO:0000313" key="1">
    <source>
        <dbReference type="EMBL" id="WZH47630.1"/>
    </source>
</evidence>
<proteinExistence type="predicted"/>
<dbReference type="Proteomes" id="UP001489902">
    <property type="component" value="Chromosome 5"/>
</dbReference>
<organism evidence="1 2">
    <name type="scientific">Fusarium acuminatum</name>
    <dbReference type="NCBI Taxonomy" id="5515"/>
    <lineage>
        <taxon>Eukaryota</taxon>
        <taxon>Fungi</taxon>
        <taxon>Dikarya</taxon>
        <taxon>Ascomycota</taxon>
        <taxon>Pezizomycotina</taxon>
        <taxon>Sordariomycetes</taxon>
        <taxon>Hypocreomycetidae</taxon>
        <taxon>Hypocreales</taxon>
        <taxon>Nectriaceae</taxon>
        <taxon>Fusarium</taxon>
        <taxon>Fusarium tricinctum species complex</taxon>
    </lineage>
</organism>
<keyword evidence="2" id="KW-1185">Reference proteome</keyword>